<dbReference type="InterPro" id="IPR027417">
    <property type="entry name" value="P-loop_NTPase"/>
</dbReference>
<dbReference type="STRING" id="1641165.XM38_07475"/>
<name>A0A1V8NMJ6_9CYAN</name>
<evidence type="ECO:0000313" key="2">
    <source>
        <dbReference type="Proteomes" id="UP000191901"/>
    </source>
</evidence>
<evidence type="ECO:0000313" key="1">
    <source>
        <dbReference type="EMBL" id="ASC69864.1"/>
    </source>
</evidence>
<dbReference type="EMBL" id="CP021983">
    <property type="protein sequence ID" value="ASC69864.1"/>
    <property type="molecule type" value="Genomic_DNA"/>
</dbReference>
<sequence>MSTRKRFYVFNIYGDSKVGKTFLLKEFRNIALENNSFTSLIQKDLNDIPSIMQKIYEDLKESEVSNPIFEEHYSTYIRLKSKLKNTTDIPEAYIDLIGSNLTNINDFRISPEKEKIKNRLDINRIGQDREIQEGFQKAILDLKKFIKSEIVNSDDRKLLENPIDVLTFELLRALRSAAIDQPIVLFFDDYHINKNILDPWLIGLVETVGSSRGLPGNSIVVISGREKLDRETWLLFDSFISDVKLNRFRANDISVILDHQGIKDEIIKRFISKLTGGVPLHLKDLVKDLRNITKNNIHLDETIVLECYLNNRKTLINRKIFLDLAVPRIINESIYNLLVGTRLKQTSFELFTTIPFLIHRSDGWLYDSLIREKTISYRRSTLNPELQETHRRLGSISFLREPSICAEMKG</sequence>
<gene>
    <name evidence="1" type="ORF">XM38_007940</name>
</gene>
<protein>
    <recommendedName>
        <fullName evidence="3">Orc1-like AAA ATPase domain-containing protein</fullName>
    </recommendedName>
</protein>
<reference evidence="1 2" key="1">
    <citation type="journal article" date="2016" name="Biochim. Biophys. Acta">
        <title>Characterization of red-shifted phycobilisomes isolated from the chlorophyll f-containing cyanobacterium Halomicronema hongdechloris.</title>
        <authorList>
            <person name="Li Y."/>
            <person name="Lin Y."/>
            <person name="Garvey C.J."/>
            <person name="Birch D."/>
            <person name="Corkery R.W."/>
            <person name="Loughlin P.C."/>
            <person name="Scheer H."/>
            <person name="Willows R.D."/>
            <person name="Chen M."/>
        </authorList>
    </citation>
    <scope>NUCLEOTIDE SEQUENCE [LARGE SCALE GENOMIC DNA]</scope>
    <source>
        <strain evidence="1 2">C2206</strain>
    </source>
</reference>
<organism evidence="1 2">
    <name type="scientific">Halomicronema hongdechloris C2206</name>
    <dbReference type="NCBI Taxonomy" id="1641165"/>
    <lineage>
        <taxon>Bacteria</taxon>
        <taxon>Bacillati</taxon>
        <taxon>Cyanobacteriota</taxon>
        <taxon>Cyanophyceae</taxon>
        <taxon>Nodosilineales</taxon>
        <taxon>Nodosilineaceae</taxon>
        <taxon>Halomicronema</taxon>
    </lineage>
</organism>
<dbReference type="Proteomes" id="UP000191901">
    <property type="component" value="Chromosome"/>
</dbReference>
<dbReference type="AlphaFoldDB" id="A0A1V8NMJ6"/>
<dbReference type="KEGG" id="hhg:XM38_007940"/>
<keyword evidence="2" id="KW-1185">Reference proteome</keyword>
<proteinExistence type="predicted"/>
<dbReference type="SUPFAM" id="SSF52540">
    <property type="entry name" value="P-loop containing nucleoside triphosphate hydrolases"/>
    <property type="match status" value="1"/>
</dbReference>
<accession>A0A1V8NMJ6</accession>
<evidence type="ECO:0008006" key="3">
    <source>
        <dbReference type="Google" id="ProtNLM"/>
    </source>
</evidence>